<feature type="coiled-coil region" evidence="7">
    <location>
        <begin position="134"/>
        <end position="190"/>
    </location>
</feature>
<name>G0QL61_ICHMU</name>
<protein>
    <recommendedName>
        <fullName evidence="10">SF-assemblin</fullName>
    </recommendedName>
</protein>
<evidence type="ECO:0000256" key="4">
    <source>
        <dbReference type="ARBA" id="ARBA00022701"/>
    </source>
</evidence>
<evidence type="ECO:0000313" key="8">
    <source>
        <dbReference type="EMBL" id="EGR34042.1"/>
    </source>
</evidence>
<dbReference type="Pfam" id="PF06705">
    <property type="entry name" value="SF-assemblin"/>
    <property type="match status" value="1"/>
</dbReference>
<dbReference type="GeneID" id="14910232"/>
<dbReference type="GO" id="GO:0005200">
    <property type="term" value="F:structural constituent of cytoskeleton"/>
    <property type="evidence" value="ECO:0007669"/>
    <property type="project" value="InterPro"/>
</dbReference>
<evidence type="ECO:0000256" key="6">
    <source>
        <dbReference type="ARBA" id="ARBA00023212"/>
    </source>
</evidence>
<evidence type="ECO:0000256" key="7">
    <source>
        <dbReference type="SAM" id="Coils"/>
    </source>
</evidence>
<comment type="similarity">
    <text evidence="2">Belongs to the SF-assemblin family.</text>
</comment>
<dbReference type="AlphaFoldDB" id="G0QL61"/>
<gene>
    <name evidence="8" type="ORF">IMG5_026070</name>
</gene>
<dbReference type="RefSeq" id="XP_004039346.1">
    <property type="nucleotide sequence ID" value="XM_004039298.1"/>
</dbReference>
<keyword evidence="5 7" id="KW-0175">Coiled coil</keyword>
<dbReference type="Proteomes" id="UP000008983">
    <property type="component" value="Unassembled WGS sequence"/>
</dbReference>
<dbReference type="OMA" id="QNYCDEQ"/>
<dbReference type="OrthoDB" id="436841at2759"/>
<evidence type="ECO:0008006" key="10">
    <source>
        <dbReference type="Google" id="ProtNLM"/>
    </source>
</evidence>
<dbReference type="PANTHER" id="PTHR40412">
    <property type="entry name" value="SF-ASSEMBLIN"/>
    <property type="match status" value="1"/>
</dbReference>
<keyword evidence="4" id="KW-0493">Microtubule</keyword>
<dbReference type="InParanoid" id="G0QL61"/>
<dbReference type="GO" id="GO:0005874">
    <property type="term" value="C:microtubule"/>
    <property type="evidence" value="ECO:0007669"/>
    <property type="project" value="UniProtKB-KW"/>
</dbReference>
<reference evidence="8 9" key="1">
    <citation type="submission" date="2011-07" db="EMBL/GenBank/DDBJ databases">
        <authorList>
            <person name="Coyne R."/>
            <person name="Brami D."/>
            <person name="Johnson J."/>
            <person name="Hostetler J."/>
            <person name="Hannick L."/>
            <person name="Clark T."/>
            <person name="Cassidy-Hanley D."/>
            <person name="Inman J."/>
        </authorList>
    </citation>
    <scope>NUCLEOTIDE SEQUENCE [LARGE SCALE GENOMIC DNA]</scope>
    <source>
        <strain evidence="8 9">G5</strain>
    </source>
</reference>
<evidence type="ECO:0000256" key="5">
    <source>
        <dbReference type="ARBA" id="ARBA00023054"/>
    </source>
</evidence>
<evidence type="ECO:0000256" key="1">
    <source>
        <dbReference type="ARBA" id="ARBA00004245"/>
    </source>
</evidence>
<dbReference type="EMBL" id="GL983221">
    <property type="protein sequence ID" value="EGR34042.1"/>
    <property type="molecule type" value="Genomic_DNA"/>
</dbReference>
<dbReference type="PANTHER" id="PTHR40412:SF1">
    <property type="entry name" value="SF-ASSEMBLIN"/>
    <property type="match status" value="1"/>
</dbReference>
<evidence type="ECO:0000256" key="2">
    <source>
        <dbReference type="ARBA" id="ARBA00005678"/>
    </source>
</evidence>
<keyword evidence="6" id="KW-0206">Cytoskeleton</keyword>
<organism evidence="8 9">
    <name type="scientific">Ichthyophthirius multifiliis</name>
    <name type="common">White spot disease agent</name>
    <name type="synonym">Ich</name>
    <dbReference type="NCBI Taxonomy" id="5932"/>
    <lineage>
        <taxon>Eukaryota</taxon>
        <taxon>Sar</taxon>
        <taxon>Alveolata</taxon>
        <taxon>Ciliophora</taxon>
        <taxon>Intramacronucleata</taxon>
        <taxon>Oligohymenophorea</taxon>
        <taxon>Hymenostomatida</taxon>
        <taxon>Ophryoglenina</taxon>
        <taxon>Ichthyophthirius</taxon>
    </lineage>
</organism>
<dbReference type="eggNOG" id="ENOG502QYUD">
    <property type="taxonomic scope" value="Eukaryota"/>
</dbReference>
<proteinExistence type="inferred from homology"/>
<keyword evidence="9" id="KW-1185">Reference proteome</keyword>
<evidence type="ECO:0000313" key="9">
    <source>
        <dbReference type="Proteomes" id="UP000008983"/>
    </source>
</evidence>
<keyword evidence="3" id="KW-0963">Cytoplasm</keyword>
<dbReference type="InterPro" id="IPR008374">
    <property type="entry name" value="SF_assemblin/giardin_b"/>
</dbReference>
<sequence length="267" mass="32334">MQTTSVLTKKNFQPLKSDNEKLTLFGKQVDQMRDDFLEMKNSREEARKQLEARFLEVHRKIQNTKEFIAAEGKRINETLLVFQHKFETELTSIRNYFQKQHDEYTVIVSNKFEIIENESLRIDKKIDNEREERLRQSDENLKEIKKQLETLFSLFDTEKRERIEKEKEILKKLEDESNLLRDMLEKEQQERVLKLKELKEHADYEFESQQKFNEEFHQKTVGEFNIVVNNIEMEIDNRFDHQNQIIDNLFKLVKTMQDTLRVIGKDV</sequence>
<evidence type="ECO:0000256" key="3">
    <source>
        <dbReference type="ARBA" id="ARBA00022490"/>
    </source>
</evidence>
<comment type="subcellular location">
    <subcellularLocation>
        <location evidence="1">Cytoplasm</location>
        <location evidence="1">Cytoskeleton</location>
    </subcellularLocation>
</comment>
<accession>G0QL61</accession>